<feature type="non-terminal residue" evidence="2">
    <location>
        <position position="57"/>
    </location>
</feature>
<evidence type="ECO:0000256" key="1">
    <source>
        <dbReference type="SAM" id="MobiDB-lite"/>
    </source>
</evidence>
<proteinExistence type="predicted"/>
<dbReference type="AlphaFoldDB" id="A0A392PUK7"/>
<keyword evidence="3" id="KW-1185">Reference proteome</keyword>
<feature type="region of interest" description="Disordered" evidence="1">
    <location>
        <begin position="1"/>
        <end position="26"/>
    </location>
</feature>
<name>A0A392PUK7_9FABA</name>
<organism evidence="2 3">
    <name type="scientific">Trifolium medium</name>
    <dbReference type="NCBI Taxonomy" id="97028"/>
    <lineage>
        <taxon>Eukaryota</taxon>
        <taxon>Viridiplantae</taxon>
        <taxon>Streptophyta</taxon>
        <taxon>Embryophyta</taxon>
        <taxon>Tracheophyta</taxon>
        <taxon>Spermatophyta</taxon>
        <taxon>Magnoliopsida</taxon>
        <taxon>eudicotyledons</taxon>
        <taxon>Gunneridae</taxon>
        <taxon>Pentapetalae</taxon>
        <taxon>rosids</taxon>
        <taxon>fabids</taxon>
        <taxon>Fabales</taxon>
        <taxon>Fabaceae</taxon>
        <taxon>Papilionoideae</taxon>
        <taxon>50 kb inversion clade</taxon>
        <taxon>NPAAA clade</taxon>
        <taxon>Hologalegina</taxon>
        <taxon>IRL clade</taxon>
        <taxon>Trifolieae</taxon>
        <taxon>Trifolium</taxon>
    </lineage>
</organism>
<protein>
    <submittedName>
        <fullName evidence="2">Uncharacterized protein</fullName>
    </submittedName>
</protein>
<reference evidence="2 3" key="1">
    <citation type="journal article" date="2018" name="Front. Plant Sci.">
        <title>Red Clover (Trifolium pratense) and Zigzag Clover (T. medium) - A Picture of Genomic Similarities and Differences.</title>
        <authorList>
            <person name="Dluhosova J."/>
            <person name="Istvanek J."/>
            <person name="Nedelnik J."/>
            <person name="Repkova J."/>
        </authorList>
    </citation>
    <scope>NUCLEOTIDE SEQUENCE [LARGE SCALE GENOMIC DNA]</scope>
    <source>
        <strain evidence="3">cv. 10/8</strain>
        <tissue evidence="2">Leaf</tissue>
    </source>
</reference>
<accession>A0A392PUK7</accession>
<feature type="compositionally biased region" description="Low complexity" evidence="1">
    <location>
        <begin position="15"/>
        <end position="26"/>
    </location>
</feature>
<dbReference type="EMBL" id="LXQA010093074">
    <property type="protein sequence ID" value="MCI14605.1"/>
    <property type="molecule type" value="Genomic_DNA"/>
</dbReference>
<dbReference type="Proteomes" id="UP000265520">
    <property type="component" value="Unassembled WGS sequence"/>
</dbReference>
<comment type="caution">
    <text evidence="2">The sequence shown here is derived from an EMBL/GenBank/DDBJ whole genome shotgun (WGS) entry which is preliminary data.</text>
</comment>
<evidence type="ECO:0000313" key="2">
    <source>
        <dbReference type="EMBL" id="MCI14605.1"/>
    </source>
</evidence>
<evidence type="ECO:0000313" key="3">
    <source>
        <dbReference type="Proteomes" id="UP000265520"/>
    </source>
</evidence>
<sequence length="57" mass="6877">MTSERYNRNGRGRGHSQPQQHQWTQSTYQQPLWTTLAYPIPQQHWAYPWTPPCQYST</sequence>